<feature type="compositionally biased region" description="Polar residues" evidence="1">
    <location>
        <begin position="42"/>
        <end position="54"/>
    </location>
</feature>
<evidence type="ECO:0000313" key="2">
    <source>
        <dbReference type="EMBL" id="CAH2014930.1"/>
    </source>
</evidence>
<evidence type="ECO:0000313" key="3">
    <source>
        <dbReference type="Proteomes" id="UP001152888"/>
    </source>
</evidence>
<evidence type="ECO:0000256" key="1">
    <source>
        <dbReference type="SAM" id="MobiDB-lite"/>
    </source>
</evidence>
<comment type="caution">
    <text evidence="2">The sequence shown here is derived from an EMBL/GenBank/DDBJ whole genome shotgun (WGS) entry which is preliminary data.</text>
</comment>
<dbReference type="AlphaFoldDB" id="A0A9P0MKL3"/>
<feature type="compositionally biased region" description="Polar residues" evidence="1">
    <location>
        <begin position="1"/>
        <end position="10"/>
    </location>
</feature>
<name>A0A9P0MKL3_ACAOB</name>
<protein>
    <submittedName>
        <fullName evidence="2">Uncharacterized protein</fullName>
    </submittedName>
</protein>
<feature type="region of interest" description="Disordered" evidence="1">
    <location>
        <begin position="1"/>
        <end position="104"/>
    </location>
</feature>
<proteinExistence type="predicted"/>
<accession>A0A9P0MKL3</accession>
<organism evidence="2 3">
    <name type="scientific">Acanthoscelides obtectus</name>
    <name type="common">Bean weevil</name>
    <name type="synonym">Bruchus obtectus</name>
    <dbReference type="NCBI Taxonomy" id="200917"/>
    <lineage>
        <taxon>Eukaryota</taxon>
        <taxon>Metazoa</taxon>
        <taxon>Ecdysozoa</taxon>
        <taxon>Arthropoda</taxon>
        <taxon>Hexapoda</taxon>
        <taxon>Insecta</taxon>
        <taxon>Pterygota</taxon>
        <taxon>Neoptera</taxon>
        <taxon>Endopterygota</taxon>
        <taxon>Coleoptera</taxon>
        <taxon>Polyphaga</taxon>
        <taxon>Cucujiformia</taxon>
        <taxon>Chrysomeloidea</taxon>
        <taxon>Chrysomelidae</taxon>
        <taxon>Bruchinae</taxon>
        <taxon>Bruchini</taxon>
        <taxon>Acanthoscelides</taxon>
    </lineage>
</organism>
<feature type="region of interest" description="Disordered" evidence="1">
    <location>
        <begin position="117"/>
        <end position="233"/>
    </location>
</feature>
<feature type="non-terminal residue" evidence="2">
    <location>
        <position position="1"/>
    </location>
</feature>
<dbReference type="EMBL" id="CAKOFQ010008574">
    <property type="protein sequence ID" value="CAH2014930.1"/>
    <property type="molecule type" value="Genomic_DNA"/>
</dbReference>
<dbReference type="Proteomes" id="UP001152888">
    <property type="component" value="Unassembled WGS sequence"/>
</dbReference>
<keyword evidence="3" id="KW-1185">Reference proteome</keyword>
<gene>
    <name evidence="2" type="ORF">ACAOBT_LOCUS34401</name>
</gene>
<feature type="compositionally biased region" description="Polar residues" evidence="1">
    <location>
        <begin position="211"/>
        <end position="226"/>
    </location>
</feature>
<reference evidence="2" key="1">
    <citation type="submission" date="2022-03" db="EMBL/GenBank/DDBJ databases">
        <authorList>
            <person name="Sayadi A."/>
        </authorList>
    </citation>
    <scope>NUCLEOTIDE SEQUENCE</scope>
</reference>
<sequence length="233" mass="24596">ESNVPSNSPGQACLRDQGLSGISEFSDQAGPRNRRAKRETGPRSQASLHAQQTRDCPAQEPNVPPKSPGQAGLPEQGLSGIPKLSDQAGLRNPRSLKQCIRNVEKERYPSRILAGSTTASNLINRGASGTPKIVGKQHPQNRGASGKRHLQNREASGTPKIVRQAALPKSWGKQHAQNRGASSIPKIVGQAASDPINCGASGSLQIWGKRTATSKSPGKQHPQNRGASGCPIP</sequence>